<accession>A0A1G2PTV1</accession>
<proteinExistence type="predicted"/>
<reference evidence="1 2" key="1">
    <citation type="journal article" date="2016" name="Nat. Commun.">
        <title>Thousands of microbial genomes shed light on interconnected biogeochemical processes in an aquifer system.</title>
        <authorList>
            <person name="Anantharaman K."/>
            <person name="Brown C.T."/>
            <person name="Hug L.A."/>
            <person name="Sharon I."/>
            <person name="Castelle C.J."/>
            <person name="Probst A.J."/>
            <person name="Thomas B.C."/>
            <person name="Singh A."/>
            <person name="Wilkins M.J."/>
            <person name="Karaoz U."/>
            <person name="Brodie E.L."/>
            <person name="Williams K.H."/>
            <person name="Hubbard S.S."/>
            <person name="Banfield J.F."/>
        </authorList>
    </citation>
    <scope>NUCLEOTIDE SEQUENCE [LARGE SCALE GENOMIC DNA]</scope>
</reference>
<dbReference type="AlphaFoldDB" id="A0A1G2PTV1"/>
<comment type="caution">
    <text evidence="1">The sequence shown here is derived from an EMBL/GenBank/DDBJ whole genome shotgun (WGS) entry which is preliminary data.</text>
</comment>
<gene>
    <name evidence="1" type="ORF">A2W59_01610</name>
</gene>
<name>A0A1G2PTV1_9BACT</name>
<dbReference type="EMBL" id="MHSU01000006">
    <property type="protein sequence ID" value="OHA51159.1"/>
    <property type="molecule type" value="Genomic_DNA"/>
</dbReference>
<evidence type="ECO:0000313" key="1">
    <source>
        <dbReference type="EMBL" id="OHA51159.1"/>
    </source>
</evidence>
<evidence type="ECO:0000313" key="2">
    <source>
        <dbReference type="Proteomes" id="UP000178646"/>
    </source>
</evidence>
<protein>
    <submittedName>
        <fullName evidence="1">Uncharacterized protein</fullName>
    </submittedName>
</protein>
<organism evidence="1 2">
    <name type="scientific">Candidatus Terrybacteria bacterium RIFCSPHIGHO2_02_41_19</name>
    <dbReference type="NCBI Taxonomy" id="1802364"/>
    <lineage>
        <taxon>Bacteria</taxon>
        <taxon>Candidatus Terryibacteriota</taxon>
    </lineage>
</organism>
<sequence>MEAKENMKAIYPITIDDLQNDAIKRIGRRLNDDELHTAKKCVECGLSSIIDITLKSAIEEAVDKNRHIPVGQCEECLI</sequence>
<dbReference type="Proteomes" id="UP000178646">
    <property type="component" value="Unassembled WGS sequence"/>
</dbReference>